<dbReference type="GO" id="GO:0016197">
    <property type="term" value="P:endosomal transport"/>
    <property type="evidence" value="ECO:0007669"/>
    <property type="project" value="TreeGrafter"/>
</dbReference>
<dbReference type="OrthoDB" id="9801609at2"/>
<dbReference type="InterPro" id="IPR006342">
    <property type="entry name" value="FkbM_mtfrase"/>
</dbReference>
<dbReference type="PANTHER" id="PTHR34009">
    <property type="entry name" value="PROTEIN STAR"/>
    <property type="match status" value="1"/>
</dbReference>
<dbReference type="RefSeq" id="WP_091230371.1">
    <property type="nucleotide sequence ID" value="NZ_FMKA01000002.1"/>
</dbReference>
<organism evidence="2 3">
    <name type="scientific">Anaerobium acetethylicum</name>
    <dbReference type="NCBI Taxonomy" id="1619234"/>
    <lineage>
        <taxon>Bacteria</taxon>
        <taxon>Bacillati</taxon>
        <taxon>Bacillota</taxon>
        <taxon>Clostridia</taxon>
        <taxon>Lachnospirales</taxon>
        <taxon>Lachnospiraceae</taxon>
        <taxon>Anaerobium</taxon>
    </lineage>
</organism>
<dbReference type="AlphaFoldDB" id="A0A1D3TQI1"/>
<dbReference type="Gene3D" id="3.40.50.150">
    <property type="entry name" value="Vaccinia Virus protein VP39"/>
    <property type="match status" value="1"/>
</dbReference>
<sequence>MEFGSIEEKVIYEKLKNGMQVDCRKNNGVGTSNTIPGSDFSNETINQYFDEITRNIAVMNSTSYNTSNRLINSYRGKLGILAKRAIRKILRWYIEPVCEQQSAFNNAVTPSIGRMTEIMDKLKEQNHEMQTILNMTNSKLNEIADRIEEADLPALQNTENNFWIKKTAAQSGEDAIVAFILMELGVSMNECKYLDLGANHAKFLSNTFYFYSQGARGVLVEANPALIPELKFYRHGDVILNKCITTKSNDIVEFYVLNGDGLSTPDKDAAEEFIRKNPALEIKEVIKVETISVNDIIETYFGEAPTIVNIDIEGKELEVLESINWDKYRPVIVIAEMIEYKPKIGIRTKNSEILDFMKDKGYEEYAFTGINSIFIDKARLGED</sequence>
<dbReference type="GO" id="GO:0005737">
    <property type="term" value="C:cytoplasm"/>
    <property type="evidence" value="ECO:0007669"/>
    <property type="project" value="GOC"/>
</dbReference>
<keyword evidence="2" id="KW-0489">Methyltransferase</keyword>
<dbReference type="InterPro" id="IPR029063">
    <property type="entry name" value="SAM-dependent_MTases_sf"/>
</dbReference>
<dbReference type="SUPFAM" id="SSF53335">
    <property type="entry name" value="S-adenosyl-L-methionine-dependent methyltransferases"/>
    <property type="match status" value="1"/>
</dbReference>
<dbReference type="Pfam" id="PF05050">
    <property type="entry name" value="Methyltransf_21"/>
    <property type="match status" value="1"/>
</dbReference>
<dbReference type="EMBL" id="FMKA01000002">
    <property type="protein sequence ID" value="SCP95749.1"/>
    <property type="molecule type" value="Genomic_DNA"/>
</dbReference>
<reference evidence="2 3" key="1">
    <citation type="submission" date="2016-09" db="EMBL/GenBank/DDBJ databases">
        <authorList>
            <person name="Capua I."/>
            <person name="De Benedictis P."/>
            <person name="Joannis T."/>
            <person name="Lombin L.H."/>
            <person name="Cattoli G."/>
        </authorList>
    </citation>
    <scope>NUCLEOTIDE SEQUENCE [LARGE SCALE GENOMIC DNA]</scope>
    <source>
        <strain evidence="2 3">GluBS11</strain>
    </source>
</reference>
<proteinExistence type="predicted"/>
<gene>
    <name evidence="2" type="ORF">SAMN05421730_1002172</name>
</gene>
<keyword evidence="3" id="KW-1185">Reference proteome</keyword>
<dbReference type="NCBIfam" id="TIGR01444">
    <property type="entry name" value="fkbM_fam"/>
    <property type="match status" value="1"/>
</dbReference>
<dbReference type="GO" id="GO:0006888">
    <property type="term" value="P:endoplasmic reticulum to Golgi vesicle-mediated transport"/>
    <property type="evidence" value="ECO:0007669"/>
    <property type="project" value="TreeGrafter"/>
</dbReference>
<dbReference type="STRING" id="1619234.SAMN05421730_1002172"/>
<dbReference type="Proteomes" id="UP000199315">
    <property type="component" value="Unassembled WGS sequence"/>
</dbReference>
<dbReference type="GO" id="GO:0005886">
    <property type="term" value="C:plasma membrane"/>
    <property type="evidence" value="ECO:0007669"/>
    <property type="project" value="TreeGrafter"/>
</dbReference>
<dbReference type="InterPro" id="IPR053202">
    <property type="entry name" value="EGF_Rcpt_Signaling_Reg"/>
</dbReference>
<dbReference type="PANTHER" id="PTHR34009:SF2">
    <property type="entry name" value="PROTEIN STAR"/>
    <property type="match status" value="1"/>
</dbReference>
<evidence type="ECO:0000313" key="3">
    <source>
        <dbReference type="Proteomes" id="UP000199315"/>
    </source>
</evidence>
<protein>
    <submittedName>
        <fullName evidence="2">Methyltransferase, FkbM family</fullName>
    </submittedName>
</protein>
<keyword evidence="2" id="KW-0808">Transferase</keyword>
<evidence type="ECO:0000259" key="1">
    <source>
        <dbReference type="Pfam" id="PF05050"/>
    </source>
</evidence>
<dbReference type="GO" id="GO:0008168">
    <property type="term" value="F:methyltransferase activity"/>
    <property type="evidence" value="ECO:0007669"/>
    <property type="project" value="UniProtKB-KW"/>
</dbReference>
<evidence type="ECO:0000313" key="2">
    <source>
        <dbReference type="EMBL" id="SCP95749.1"/>
    </source>
</evidence>
<dbReference type="GO" id="GO:0032259">
    <property type="term" value="P:methylation"/>
    <property type="evidence" value="ECO:0007669"/>
    <property type="project" value="UniProtKB-KW"/>
</dbReference>
<accession>A0A1D3TQI1</accession>
<name>A0A1D3TQI1_9FIRM</name>
<feature type="domain" description="Methyltransferase FkbM" evidence="1">
    <location>
        <begin position="195"/>
        <end position="363"/>
    </location>
</feature>